<sequence length="574" mass="63120">MTATFIPGKDAALETSLDTLKGHIEGLGFHIVEARWLNPAPYIWSVHIRDRDCPQVFSNGKGATRKAALASAYGEMLERLATRYLWADFYLTPAQNHFPFIHQAEEQWFAPETPLAEVLDEAFLQRYGDSLTLAELRDMNGGDAAPSVCTLPYVRQRDGKTVNVPVNLIGNMFVSNGMSAGNTRDEGQVQGLSEILERGIKERIIRDAITLPEIPAEVLARYPRIQQGMAALEASGFQLRALDASLGGRYPVISVVLLHPDDGGLYACFGAHPRFEVALERALTELVQGRALDELGGFPPPTADMDLVTDPHNLELHFIDASGYVSWALLGETPDVAFSDWDDSRGNAEQRESLIELLHDEGHDVYIAEHTELGAYASRILVPGFSDIYLPDELKWHNNNQAVPHRSTLFALPDAGAAAWQALLACLEDNNVNDQMSVLEWAGIVPDPDTAWERLRVGELKLWLLLALGEQDAAFEQLSMVRASGNLVAEDERRFDALASVLELTVANEPVDDYARALAFYHGEAFAHARALADGVTTFPGLGAMNPDAPTVGHKRLLEGYAKVLRGQQRAARP</sequence>
<keyword evidence="2" id="KW-0687">Ribonucleoprotein</keyword>
<dbReference type="Pfam" id="PF02624">
    <property type="entry name" value="YcaO"/>
    <property type="match status" value="1"/>
</dbReference>
<dbReference type="PROSITE" id="PS51664">
    <property type="entry name" value="YCAO"/>
    <property type="match status" value="1"/>
</dbReference>
<reference evidence="2 3" key="1">
    <citation type="submission" date="2023-03" db="EMBL/GenBank/DDBJ databases">
        <title>Halomonas sp. nov., isolated from Korean tranditional fermented seafood 'Jeotgal'.</title>
        <authorList>
            <person name="Kim B."/>
            <person name="Shin N.-R."/>
        </authorList>
    </citation>
    <scope>NUCLEOTIDE SEQUENCE [LARGE SCALE GENOMIC DNA]</scope>
    <source>
        <strain evidence="2 3">SG2L-4</strain>
    </source>
</reference>
<evidence type="ECO:0000313" key="2">
    <source>
        <dbReference type="EMBL" id="WNK18844.1"/>
    </source>
</evidence>
<dbReference type="NCBIfam" id="NF040716">
    <property type="entry name" value="YcaO_for_S12"/>
    <property type="match status" value="1"/>
</dbReference>
<feature type="domain" description="YcaO" evidence="1">
    <location>
        <begin position="60"/>
        <end position="425"/>
    </location>
</feature>
<evidence type="ECO:0000259" key="1">
    <source>
        <dbReference type="PROSITE" id="PS51664"/>
    </source>
</evidence>
<dbReference type="PANTHER" id="PTHR37809">
    <property type="entry name" value="RIBOSOMAL PROTEIN S12 METHYLTHIOTRANSFERASE ACCESSORY FACTOR YCAO"/>
    <property type="match status" value="1"/>
</dbReference>
<dbReference type="GO" id="GO:0005840">
    <property type="term" value="C:ribosome"/>
    <property type="evidence" value="ECO:0007669"/>
    <property type="project" value="UniProtKB-KW"/>
</dbReference>
<keyword evidence="2" id="KW-0689">Ribosomal protein</keyword>
<dbReference type="InterPro" id="IPR041080">
    <property type="entry name" value="YcaO_C"/>
</dbReference>
<dbReference type="RefSeq" id="WP_311881813.1">
    <property type="nucleotide sequence ID" value="NZ_CP119391.1"/>
</dbReference>
<dbReference type="Gene3D" id="3.30.1330.230">
    <property type="match status" value="1"/>
</dbReference>
<proteinExistence type="predicted"/>
<keyword evidence="3" id="KW-1185">Reference proteome</keyword>
<protein>
    <submittedName>
        <fullName evidence="2">30S ribosomal protein S12 methylthiotransferase accessory factor YcaO</fullName>
    </submittedName>
</protein>
<dbReference type="Pfam" id="PF18381">
    <property type="entry name" value="YcaO_C"/>
    <property type="match status" value="1"/>
</dbReference>
<dbReference type="Gene3D" id="3.30.160.660">
    <property type="match status" value="1"/>
</dbReference>
<dbReference type="InterPro" id="IPR003776">
    <property type="entry name" value="YcaO-like_dom"/>
</dbReference>
<name>A0ABY9YXP6_9GAMM</name>
<dbReference type="Proteomes" id="UP001301869">
    <property type="component" value="Chromosome"/>
</dbReference>
<dbReference type="EMBL" id="CP119391">
    <property type="protein sequence ID" value="WNK18844.1"/>
    <property type="molecule type" value="Genomic_DNA"/>
</dbReference>
<evidence type="ECO:0000313" key="3">
    <source>
        <dbReference type="Proteomes" id="UP001301869"/>
    </source>
</evidence>
<gene>
    <name evidence="2" type="primary">ycaO</name>
    <name evidence="2" type="ORF">P1P91_08020</name>
</gene>
<accession>A0ABY9YXP6</accession>
<dbReference type="NCBIfam" id="TIGR00702">
    <property type="entry name" value="YcaO-type kinase domain"/>
    <property type="match status" value="1"/>
</dbReference>
<dbReference type="PANTHER" id="PTHR37809:SF1">
    <property type="entry name" value="RIBOSOMAL PROTEIN S12 METHYLTHIOTRANSFERASE ACCESSORY FACTOR YCAO"/>
    <property type="match status" value="1"/>
</dbReference>
<organism evidence="2 3">
    <name type="scientific">Halomonas piscis</name>
    <dbReference type="NCBI Taxonomy" id="3031727"/>
    <lineage>
        <taxon>Bacteria</taxon>
        <taxon>Pseudomonadati</taxon>
        <taxon>Pseudomonadota</taxon>
        <taxon>Gammaproteobacteria</taxon>
        <taxon>Oceanospirillales</taxon>
        <taxon>Halomonadaceae</taxon>
        <taxon>Halomonas</taxon>
    </lineage>
</organism>